<evidence type="ECO:0000313" key="9">
    <source>
        <dbReference type="Proteomes" id="UP000234254"/>
    </source>
</evidence>
<dbReference type="RefSeq" id="XP_024688705.1">
    <property type="nucleotide sequence ID" value="XM_024841742.1"/>
</dbReference>
<dbReference type="GeneID" id="36549269"/>
<keyword evidence="2 6" id="KW-0812">Transmembrane</keyword>
<dbReference type="EMBL" id="MSFM01000016">
    <property type="protein sequence ID" value="PKY00111.1"/>
    <property type="molecule type" value="Genomic_DNA"/>
</dbReference>
<feature type="transmembrane region" description="Helical" evidence="6">
    <location>
        <begin position="144"/>
        <end position="163"/>
    </location>
</feature>
<comment type="subcellular location">
    <subcellularLocation>
        <location evidence="1">Membrane</location>
        <topology evidence="1">Multi-pass membrane protein</topology>
    </subcellularLocation>
</comment>
<dbReference type="Proteomes" id="UP000234254">
    <property type="component" value="Unassembled WGS sequence"/>
</dbReference>
<feature type="transmembrane region" description="Helical" evidence="6">
    <location>
        <begin position="60"/>
        <end position="77"/>
    </location>
</feature>
<keyword evidence="4 6" id="KW-0472">Membrane</keyword>
<evidence type="ECO:0000256" key="1">
    <source>
        <dbReference type="ARBA" id="ARBA00004141"/>
    </source>
</evidence>
<evidence type="ECO:0000256" key="4">
    <source>
        <dbReference type="ARBA" id="ARBA00023136"/>
    </source>
</evidence>
<dbReference type="PANTHER" id="PTHR33048">
    <property type="entry name" value="PTH11-LIKE INTEGRAL MEMBRANE PROTEIN (AFU_ORTHOLOGUE AFUA_5G11245)"/>
    <property type="match status" value="1"/>
</dbReference>
<evidence type="ECO:0000313" key="8">
    <source>
        <dbReference type="EMBL" id="PKY00111.1"/>
    </source>
</evidence>
<gene>
    <name evidence="8" type="ORF">P168DRAFT_337402</name>
</gene>
<feature type="domain" description="Rhodopsin" evidence="7">
    <location>
        <begin position="44"/>
        <end position="94"/>
    </location>
</feature>
<proteinExistence type="inferred from homology"/>
<dbReference type="GO" id="GO:0016020">
    <property type="term" value="C:membrane"/>
    <property type="evidence" value="ECO:0007669"/>
    <property type="project" value="UniProtKB-SubCell"/>
</dbReference>
<dbReference type="InterPro" id="IPR052337">
    <property type="entry name" value="SAT4-like"/>
</dbReference>
<dbReference type="VEuPathDB" id="FungiDB:P168DRAFT_337402"/>
<sequence length="264" mass="30257">MRTPPPEVIASWPKPNYMNPSYQGPQLLIVSVTLLVCSSILVGLRLWVCLQMKRSARWDDWIMIAAVLFIIRSTVTPNLGTKYGWGYHVWDLPTLRYLSWGIISLILSWGLCIPLRAYWDTSPYSIAECSDEQARTLAFTKTNLIFYIIILILTVSILWKIQFPIRERLVFIGLMSLGIVACAASAVRLYYANRIYNVSYDITWDAYQLWLWVLVEINLAVICASIPTIRPLVRRYLPQLGFKGFNCNHDNIGDVTITVNRGFA</sequence>
<evidence type="ECO:0000256" key="2">
    <source>
        <dbReference type="ARBA" id="ARBA00022692"/>
    </source>
</evidence>
<accession>A0A2I1CR54</accession>
<dbReference type="InterPro" id="IPR049326">
    <property type="entry name" value="Rhodopsin_dom_fungi"/>
</dbReference>
<dbReference type="AlphaFoldDB" id="A0A2I1CR54"/>
<evidence type="ECO:0000256" key="6">
    <source>
        <dbReference type="SAM" id="Phobius"/>
    </source>
</evidence>
<evidence type="ECO:0000256" key="5">
    <source>
        <dbReference type="ARBA" id="ARBA00038359"/>
    </source>
</evidence>
<dbReference type="Pfam" id="PF20684">
    <property type="entry name" value="Fung_rhodopsin"/>
    <property type="match status" value="2"/>
</dbReference>
<keyword evidence="3 6" id="KW-1133">Transmembrane helix</keyword>
<dbReference type="PANTHER" id="PTHR33048:SF129">
    <property type="entry name" value="INTEGRAL MEMBRANE PROTEIN-RELATED"/>
    <property type="match status" value="1"/>
</dbReference>
<comment type="similarity">
    <text evidence="5">Belongs to the SAT4 family.</text>
</comment>
<feature type="transmembrane region" description="Helical" evidence="6">
    <location>
        <begin position="169"/>
        <end position="189"/>
    </location>
</feature>
<feature type="domain" description="Rhodopsin" evidence="7">
    <location>
        <begin position="98"/>
        <end position="235"/>
    </location>
</feature>
<dbReference type="OrthoDB" id="5329176at2759"/>
<feature type="transmembrane region" description="Helical" evidence="6">
    <location>
        <begin position="27"/>
        <end position="48"/>
    </location>
</feature>
<keyword evidence="9" id="KW-1185">Reference proteome</keyword>
<reference evidence="8" key="1">
    <citation type="submission" date="2016-12" db="EMBL/GenBank/DDBJ databases">
        <title>The genomes of Aspergillus section Nigri reveals drivers in fungal speciation.</title>
        <authorList>
            <consortium name="DOE Joint Genome Institute"/>
            <person name="Vesth T.C."/>
            <person name="Nybo J."/>
            <person name="Theobald S."/>
            <person name="Brandl J."/>
            <person name="Frisvad J.C."/>
            <person name="Nielsen K.F."/>
            <person name="Lyhne E.K."/>
            <person name="Kogle M.E."/>
            <person name="Kuo A."/>
            <person name="Riley R."/>
            <person name="Clum A."/>
            <person name="Nolan M."/>
            <person name="Lipzen A."/>
            <person name="Salamov A."/>
            <person name="Henrissat B."/>
            <person name="Wiebenga A."/>
            <person name="De vries R.P."/>
            <person name="Grigoriev I.V."/>
            <person name="Mortensen U.H."/>
            <person name="Andersen M.R."/>
            <person name="Baker S.E."/>
        </authorList>
    </citation>
    <scope>NUCLEOTIDE SEQUENCE</scope>
    <source>
        <strain evidence="8">IBT 28561</strain>
    </source>
</reference>
<comment type="caution">
    <text evidence="8">The sequence shown here is derived from an EMBL/GenBank/DDBJ whole genome shotgun (WGS) entry which is preliminary data.</text>
</comment>
<protein>
    <recommendedName>
        <fullName evidence="7">Rhodopsin domain-containing protein</fullName>
    </recommendedName>
</protein>
<evidence type="ECO:0000259" key="7">
    <source>
        <dbReference type="Pfam" id="PF20684"/>
    </source>
</evidence>
<feature type="transmembrane region" description="Helical" evidence="6">
    <location>
        <begin position="97"/>
        <end position="119"/>
    </location>
</feature>
<name>A0A2I1CR54_ASPC2</name>
<organism evidence="8 9">
    <name type="scientific">Aspergillus campestris (strain IBT 28561)</name>
    <dbReference type="NCBI Taxonomy" id="1392248"/>
    <lineage>
        <taxon>Eukaryota</taxon>
        <taxon>Fungi</taxon>
        <taxon>Dikarya</taxon>
        <taxon>Ascomycota</taxon>
        <taxon>Pezizomycotina</taxon>
        <taxon>Eurotiomycetes</taxon>
        <taxon>Eurotiomycetidae</taxon>
        <taxon>Eurotiales</taxon>
        <taxon>Aspergillaceae</taxon>
        <taxon>Aspergillus</taxon>
        <taxon>Aspergillus subgen. Circumdati</taxon>
    </lineage>
</organism>
<evidence type="ECO:0000256" key="3">
    <source>
        <dbReference type="ARBA" id="ARBA00022989"/>
    </source>
</evidence>
<feature type="transmembrane region" description="Helical" evidence="6">
    <location>
        <begin position="209"/>
        <end position="229"/>
    </location>
</feature>